<dbReference type="EMBL" id="LT598496">
    <property type="protein sequence ID" value="SBV27021.1"/>
    <property type="molecule type" value="Genomic_DNA"/>
</dbReference>
<organism evidence="2 3">
    <name type="scientific">Micromonospora krabiensis</name>
    <dbReference type="NCBI Taxonomy" id="307121"/>
    <lineage>
        <taxon>Bacteria</taxon>
        <taxon>Bacillati</taxon>
        <taxon>Actinomycetota</taxon>
        <taxon>Actinomycetes</taxon>
        <taxon>Micromonosporales</taxon>
        <taxon>Micromonosporaceae</taxon>
        <taxon>Micromonospora</taxon>
    </lineage>
</organism>
<evidence type="ECO:0000313" key="2">
    <source>
        <dbReference type="EMBL" id="SBV27021.1"/>
    </source>
</evidence>
<keyword evidence="3" id="KW-1185">Reference proteome</keyword>
<name>A0A1C3N374_9ACTN</name>
<evidence type="ECO:0000313" key="3">
    <source>
        <dbReference type="Proteomes" id="UP000199393"/>
    </source>
</evidence>
<feature type="transmembrane region" description="Helical" evidence="1">
    <location>
        <begin position="21"/>
        <end position="45"/>
    </location>
</feature>
<gene>
    <name evidence="2" type="ORF">GA0070620_2521</name>
</gene>
<dbReference type="Proteomes" id="UP000199393">
    <property type="component" value="Chromosome I"/>
</dbReference>
<keyword evidence="1" id="KW-0812">Transmembrane</keyword>
<protein>
    <submittedName>
        <fullName evidence="2">Uncharacterized protein</fullName>
    </submittedName>
</protein>
<evidence type="ECO:0000256" key="1">
    <source>
        <dbReference type="SAM" id="Phobius"/>
    </source>
</evidence>
<proteinExistence type="predicted"/>
<reference evidence="3" key="1">
    <citation type="submission" date="2016-06" db="EMBL/GenBank/DDBJ databases">
        <authorList>
            <person name="Varghese N."/>
        </authorList>
    </citation>
    <scope>NUCLEOTIDE SEQUENCE [LARGE SCALE GENOMIC DNA]</scope>
    <source>
        <strain evidence="3">DSM 45344</strain>
    </source>
</reference>
<keyword evidence="1" id="KW-1133">Transmembrane helix</keyword>
<dbReference type="STRING" id="307121.GA0070620_2521"/>
<dbReference type="AlphaFoldDB" id="A0A1C3N374"/>
<sequence length="63" mass="6335">MERDSVTTSANGQPAGRTRLPLRWAIIIAVSTAVGLGIGIIGGLVPGVTVGMALASLLHEVVA</sequence>
<keyword evidence="1" id="KW-0472">Membrane</keyword>
<accession>A0A1C3N374</accession>